<dbReference type="PANTHER" id="PTHR37299:SF1">
    <property type="entry name" value="STAGE 0 SPORULATION PROTEIN A HOMOLOG"/>
    <property type="match status" value="1"/>
</dbReference>
<accession>A0ABR9EG71</accession>
<organism evidence="4 5">
    <name type="scientific">Pseudoalteromonas aurantia 208</name>
    <dbReference type="NCBI Taxonomy" id="1314867"/>
    <lineage>
        <taxon>Bacteria</taxon>
        <taxon>Pseudomonadati</taxon>
        <taxon>Pseudomonadota</taxon>
        <taxon>Gammaproteobacteria</taxon>
        <taxon>Alteromonadales</taxon>
        <taxon>Pseudoalteromonadaceae</taxon>
        <taxon>Pseudoalteromonas</taxon>
    </lineage>
</organism>
<dbReference type="InterPro" id="IPR007492">
    <property type="entry name" value="LytTR_DNA-bd_dom"/>
</dbReference>
<keyword evidence="2" id="KW-1133">Transmembrane helix</keyword>
<evidence type="ECO:0000259" key="3">
    <source>
        <dbReference type="PROSITE" id="PS50930"/>
    </source>
</evidence>
<keyword evidence="1" id="KW-0902">Two-component regulatory system</keyword>
<sequence length="232" mass="27131">MLLSILTIIHDALVLTKHQFDNHPLWAPQEWGLWYLLTPITFRLLNHLYDPAQATKKRPYILVGLVIFCCSMTYQAIFDFYFYHDEISRTLVYFAPSHPVVIGIIMAIWYHFLKEQPATERHAQTLLVDSGKDKVALPLEDIININSASNYVEIFTHEKTYLKRTTLKEIEQRLPAKYFIRTHRCHLININYITRIHTSPTGSLSIVMKNGQPVNLSKTYKHQVKQLWHDAA</sequence>
<keyword evidence="2" id="KW-0472">Membrane</keyword>
<dbReference type="SMART" id="SM00850">
    <property type="entry name" value="LytTR"/>
    <property type="match status" value="1"/>
</dbReference>
<dbReference type="Gene3D" id="2.40.50.1020">
    <property type="entry name" value="LytTr DNA-binding domain"/>
    <property type="match status" value="1"/>
</dbReference>
<comment type="caution">
    <text evidence="4">The sequence shown here is derived from an EMBL/GenBank/DDBJ whole genome shotgun (WGS) entry which is preliminary data.</text>
</comment>
<gene>
    <name evidence="4" type="ORF">PAUR_a4590</name>
</gene>
<proteinExistence type="predicted"/>
<evidence type="ECO:0000313" key="4">
    <source>
        <dbReference type="EMBL" id="MBE0369976.1"/>
    </source>
</evidence>
<feature type="domain" description="HTH LytTR-type" evidence="3">
    <location>
        <begin position="137"/>
        <end position="230"/>
    </location>
</feature>
<dbReference type="Proteomes" id="UP000615755">
    <property type="component" value="Unassembled WGS sequence"/>
</dbReference>
<feature type="transmembrane region" description="Helical" evidence="2">
    <location>
        <begin position="90"/>
        <end position="112"/>
    </location>
</feature>
<dbReference type="PROSITE" id="PS50930">
    <property type="entry name" value="HTH_LYTTR"/>
    <property type="match status" value="1"/>
</dbReference>
<evidence type="ECO:0000256" key="1">
    <source>
        <dbReference type="ARBA" id="ARBA00023012"/>
    </source>
</evidence>
<dbReference type="InterPro" id="IPR046947">
    <property type="entry name" value="LytR-like"/>
</dbReference>
<feature type="transmembrane region" description="Helical" evidence="2">
    <location>
        <begin position="61"/>
        <end position="84"/>
    </location>
</feature>
<dbReference type="Pfam" id="PF04397">
    <property type="entry name" value="LytTR"/>
    <property type="match status" value="1"/>
</dbReference>
<keyword evidence="5" id="KW-1185">Reference proteome</keyword>
<evidence type="ECO:0000256" key="2">
    <source>
        <dbReference type="SAM" id="Phobius"/>
    </source>
</evidence>
<dbReference type="PANTHER" id="PTHR37299">
    <property type="entry name" value="TRANSCRIPTIONAL REGULATOR-RELATED"/>
    <property type="match status" value="1"/>
</dbReference>
<protein>
    <recommendedName>
        <fullName evidence="3">HTH LytTR-type domain-containing protein</fullName>
    </recommendedName>
</protein>
<name>A0ABR9EG71_9GAMM</name>
<reference evidence="4 5" key="1">
    <citation type="submission" date="2015-03" db="EMBL/GenBank/DDBJ databases">
        <title>Genome sequence of Pseudoalteromonas aurantia.</title>
        <authorList>
            <person name="Xie B.-B."/>
            <person name="Rong J.-C."/>
            <person name="Qin Q.-L."/>
            <person name="Zhang Y.-Z."/>
        </authorList>
    </citation>
    <scope>NUCLEOTIDE SEQUENCE [LARGE SCALE GENOMIC DNA]</scope>
    <source>
        <strain evidence="4 5">208</strain>
    </source>
</reference>
<evidence type="ECO:0000313" key="5">
    <source>
        <dbReference type="Proteomes" id="UP000615755"/>
    </source>
</evidence>
<dbReference type="RefSeq" id="WP_192509149.1">
    <property type="nucleotide sequence ID" value="NZ_AQGV01000014.1"/>
</dbReference>
<dbReference type="EMBL" id="AQGV01000014">
    <property type="protein sequence ID" value="MBE0369976.1"/>
    <property type="molecule type" value="Genomic_DNA"/>
</dbReference>
<keyword evidence="2" id="KW-0812">Transmembrane</keyword>